<dbReference type="Gene3D" id="3.10.450.50">
    <property type="match status" value="1"/>
</dbReference>
<organism evidence="3 4">
    <name type="scientific">Streptomyces spectabilis</name>
    <dbReference type="NCBI Taxonomy" id="68270"/>
    <lineage>
        <taxon>Bacteria</taxon>
        <taxon>Bacillati</taxon>
        <taxon>Actinomycetota</taxon>
        <taxon>Actinomycetes</taxon>
        <taxon>Kitasatosporales</taxon>
        <taxon>Streptomycetaceae</taxon>
        <taxon>Streptomyces</taxon>
    </lineage>
</organism>
<feature type="domain" description="SnoaL-like" evidence="1">
    <location>
        <begin position="24"/>
        <end position="119"/>
    </location>
</feature>
<proteinExistence type="predicted"/>
<dbReference type="EMBL" id="CP023690">
    <property type="protein sequence ID" value="QEV61828.1"/>
    <property type="molecule type" value="Genomic_DNA"/>
</dbReference>
<accession>A0A5P2XBN4</accession>
<dbReference type="RefSeq" id="WP_150512773.1">
    <property type="nucleotide sequence ID" value="NZ_BMSQ01000001.1"/>
</dbReference>
<dbReference type="GO" id="GO:0016853">
    <property type="term" value="F:isomerase activity"/>
    <property type="evidence" value="ECO:0007669"/>
    <property type="project" value="UniProtKB-KW"/>
</dbReference>
<evidence type="ECO:0000313" key="5">
    <source>
        <dbReference type="Proteomes" id="UP000549009"/>
    </source>
</evidence>
<evidence type="ECO:0000313" key="2">
    <source>
        <dbReference type="EMBL" id="MBB5107568.1"/>
    </source>
</evidence>
<sequence>MTEPSTPILPPSPLPTRAEDVPAAFAARFNSGDPNAVRELYEPRAAFVPESGVPVHGDAAIAAQNAPFLALGLPIAVRTRQVYVAGDGDVALLVVDWEIGGKVRSTATDVARRGADGYWRYVIDSPFGAAPQSD</sequence>
<name>A0A5P2XBN4_STRST</name>
<gene>
    <name evidence="3" type="ORF">CP982_26525</name>
    <name evidence="2" type="ORF">FHS40_006685</name>
</gene>
<dbReference type="SUPFAM" id="SSF54427">
    <property type="entry name" value="NTF2-like"/>
    <property type="match status" value="1"/>
</dbReference>
<evidence type="ECO:0000313" key="3">
    <source>
        <dbReference type="EMBL" id="QEV61828.1"/>
    </source>
</evidence>
<keyword evidence="2" id="KW-0413">Isomerase</keyword>
<reference evidence="3 4" key="1">
    <citation type="submission" date="2017-09" db="EMBL/GenBank/DDBJ databases">
        <authorList>
            <person name="Lee N."/>
            <person name="Cho B.-K."/>
        </authorList>
    </citation>
    <scope>NUCLEOTIDE SEQUENCE [LARGE SCALE GENOMIC DNA]</scope>
    <source>
        <strain evidence="3 4">ATCC 27465</strain>
    </source>
</reference>
<dbReference type="Pfam" id="PF12680">
    <property type="entry name" value="SnoaL_2"/>
    <property type="match status" value="1"/>
</dbReference>
<keyword evidence="5" id="KW-1185">Reference proteome</keyword>
<dbReference type="Proteomes" id="UP000549009">
    <property type="component" value="Unassembled WGS sequence"/>
</dbReference>
<evidence type="ECO:0000259" key="1">
    <source>
        <dbReference type="Pfam" id="PF12680"/>
    </source>
</evidence>
<dbReference type="Proteomes" id="UP000326505">
    <property type="component" value="Chromosome"/>
</dbReference>
<dbReference type="InterPro" id="IPR037401">
    <property type="entry name" value="SnoaL-like"/>
</dbReference>
<dbReference type="OrthoDB" id="7375616at2"/>
<dbReference type="InterPro" id="IPR032710">
    <property type="entry name" value="NTF2-like_dom_sf"/>
</dbReference>
<protein>
    <submittedName>
        <fullName evidence="3">DUF4440 domain-containing protein</fullName>
    </submittedName>
    <submittedName>
        <fullName evidence="2">Ketosteroid isomerase-like protein</fullName>
    </submittedName>
</protein>
<dbReference type="KEGG" id="sspb:CP982_26525"/>
<dbReference type="EMBL" id="JACHJD010000014">
    <property type="protein sequence ID" value="MBB5107568.1"/>
    <property type="molecule type" value="Genomic_DNA"/>
</dbReference>
<reference evidence="2 5" key="2">
    <citation type="submission" date="2020-08" db="EMBL/GenBank/DDBJ databases">
        <title>Genomic Encyclopedia of Type Strains, Phase III (KMG-III): the genomes of soil and plant-associated and newly described type strains.</title>
        <authorList>
            <person name="Whitman W."/>
        </authorList>
    </citation>
    <scope>NUCLEOTIDE SEQUENCE [LARGE SCALE GENOMIC DNA]</scope>
    <source>
        <strain evidence="2 5">CECT 3146</strain>
    </source>
</reference>
<evidence type="ECO:0000313" key="4">
    <source>
        <dbReference type="Proteomes" id="UP000326505"/>
    </source>
</evidence>
<dbReference type="AlphaFoldDB" id="A0A5P2XBN4"/>